<comment type="caution">
    <text evidence="1">The sequence shown here is derived from an EMBL/GenBank/DDBJ whole genome shotgun (WGS) entry which is preliminary data.</text>
</comment>
<dbReference type="RefSeq" id="WP_256117381.1">
    <property type="nucleotide sequence ID" value="NZ_WHSB02000004.1"/>
</dbReference>
<organism evidence="1 2">
    <name type="scientific">Shinella lacus</name>
    <dbReference type="NCBI Taxonomy" id="2654216"/>
    <lineage>
        <taxon>Bacteria</taxon>
        <taxon>Pseudomonadati</taxon>
        <taxon>Pseudomonadota</taxon>
        <taxon>Alphaproteobacteria</taxon>
        <taxon>Hyphomicrobiales</taxon>
        <taxon>Rhizobiaceae</taxon>
        <taxon>Shinella</taxon>
    </lineage>
</organism>
<sequence>MIDHILIYADDAARDAAWPAPEDNPPSWTDGERSIMPTRIVHARASYDAEGNETSPEVTAPGSYLVIRTPSRDAEIEAMAECIIATDAGLMADGQPYVLKCSLQPETVLGQVDPVWAGSPYAIPVGSPASALDDWRV</sequence>
<dbReference type="EMBL" id="WHSB02000004">
    <property type="protein sequence ID" value="MCQ4630943.1"/>
    <property type="molecule type" value="Genomic_DNA"/>
</dbReference>
<gene>
    <name evidence="1" type="ORF">GB927_012895</name>
</gene>
<dbReference type="Proteomes" id="UP000996601">
    <property type="component" value="Unassembled WGS sequence"/>
</dbReference>
<protein>
    <submittedName>
        <fullName evidence="1">Uncharacterized protein</fullName>
    </submittedName>
</protein>
<keyword evidence="2" id="KW-1185">Reference proteome</keyword>
<reference evidence="1" key="1">
    <citation type="submission" date="2021-07" db="EMBL/GenBank/DDBJ databases">
        <title>Shinella sp. nov., a novel member of the genus Shinella from water.</title>
        <authorList>
            <person name="Deng Y."/>
        </authorList>
    </citation>
    <scope>NUCLEOTIDE SEQUENCE</scope>
    <source>
        <strain evidence="1">CPCC 100929</strain>
    </source>
</reference>
<evidence type="ECO:0000313" key="1">
    <source>
        <dbReference type="EMBL" id="MCQ4630943.1"/>
    </source>
</evidence>
<proteinExistence type="predicted"/>
<evidence type="ECO:0000313" key="2">
    <source>
        <dbReference type="Proteomes" id="UP000996601"/>
    </source>
</evidence>
<name>A0ABT1R6X0_9HYPH</name>
<accession>A0ABT1R6X0</accession>